<dbReference type="GO" id="GO:0000155">
    <property type="term" value="F:phosphorelay sensor kinase activity"/>
    <property type="evidence" value="ECO:0007669"/>
    <property type="project" value="InterPro"/>
</dbReference>
<keyword evidence="9" id="KW-0902">Two-component regulatory system</keyword>
<keyword evidence="10 11" id="KW-0472">Membrane</keyword>
<protein>
    <recommendedName>
        <fullName evidence="3">histidine kinase</fullName>
        <ecNumber evidence="3">2.7.13.3</ecNumber>
    </recommendedName>
</protein>
<dbReference type="PANTHER" id="PTHR45436">
    <property type="entry name" value="SENSOR HISTIDINE KINASE YKOH"/>
    <property type="match status" value="1"/>
</dbReference>
<dbReference type="Pfam" id="PF00512">
    <property type="entry name" value="HisKA"/>
    <property type="match status" value="1"/>
</dbReference>
<evidence type="ECO:0000256" key="11">
    <source>
        <dbReference type="SAM" id="Phobius"/>
    </source>
</evidence>
<dbReference type="EMBL" id="CAAHDN010000007">
    <property type="protein sequence ID" value="VGM95322.1"/>
    <property type="molecule type" value="Genomic_DNA"/>
</dbReference>
<dbReference type="CDD" id="cd00075">
    <property type="entry name" value="HATPase"/>
    <property type="match status" value="1"/>
</dbReference>
<dbReference type="InterPro" id="IPR005467">
    <property type="entry name" value="His_kinase_dom"/>
</dbReference>
<keyword evidence="6 11" id="KW-0812">Transmembrane</keyword>
<feature type="domain" description="Histidine kinase" evidence="12">
    <location>
        <begin position="236"/>
        <end position="448"/>
    </location>
</feature>
<keyword evidence="8 11" id="KW-1133">Transmembrane helix</keyword>
<dbReference type="CDD" id="cd00082">
    <property type="entry name" value="HisKA"/>
    <property type="match status" value="1"/>
</dbReference>
<keyword evidence="7" id="KW-0418">Kinase</keyword>
<dbReference type="SMART" id="SM00387">
    <property type="entry name" value="HATPase_c"/>
    <property type="match status" value="1"/>
</dbReference>
<comment type="catalytic activity">
    <reaction evidence="1">
        <text>ATP + protein L-histidine = ADP + protein N-phospho-L-histidine.</text>
        <dbReference type="EC" id="2.7.13.3"/>
    </reaction>
</comment>
<dbReference type="InterPro" id="IPR003661">
    <property type="entry name" value="HisK_dim/P_dom"/>
</dbReference>
<evidence type="ECO:0000256" key="3">
    <source>
        <dbReference type="ARBA" id="ARBA00012438"/>
    </source>
</evidence>
<evidence type="ECO:0000256" key="5">
    <source>
        <dbReference type="ARBA" id="ARBA00022679"/>
    </source>
</evidence>
<dbReference type="PRINTS" id="PR00344">
    <property type="entry name" value="BCTRLSENSOR"/>
</dbReference>
<evidence type="ECO:0000313" key="13">
    <source>
        <dbReference type="EMBL" id="VGM95322.1"/>
    </source>
</evidence>
<reference evidence="13" key="1">
    <citation type="submission" date="2019-03" db="EMBL/GenBank/DDBJ databases">
        <authorList>
            <consortium name="Pathogen Informatics"/>
        </authorList>
    </citation>
    <scope>NUCLEOTIDE SEQUENCE</scope>
    <source>
        <strain evidence="13">Unknown</strain>
    </source>
</reference>
<evidence type="ECO:0000256" key="9">
    <source>
        <dbReference type="ARBA" id="ARBA00023012"/>
    </source>
</evidence>
<feature type="transmembrane region" description="Helical" evidence="11">
    <location>
        <begin position="157"/>
        <end position="175"/>
    </location>
</feature>
<dbReference type="EC" id="2.7.13.3" evidence="3"/>
<keyword evidence="4" id="KW-0597">Phosphoprotein</keyword>
<gene>
    <name evidence="13" type="primary">qseC_2</name>
    <name evidence="13" type="ORF">NCTC4101_00685</name>
</gene>
<evidence type="ECO:0000256" key="4">
    <source>
        <dbReference type="ARBA" id="ARBA00022553"/>
    </source>
</evidence>
<evidence type="ECO:0000259" key="12">
    <source>
        <dbReference type="PROSITE" id="PS50109"/>
    </source>
</evidence>
<organism evidence="13">
    <name type="scientific">uncultured Avibacterium sp</name>
    <dbReference type="NCBI Taxonomy" id="1936169"/>
    <lineage>
        <taxon>Bacteria</taxon>
        <taxon>Pseudomonadati</taxon>
        <taxon>Pseudomonadota</taxon>
        <taxon>Gammaproteobacteria</taxon>
        <taxon>Pasteurellales</taxon>
        <taxon>Pasteurellaceae</taxon>
        <taxon>Avibacterium</taxon>
        <taxon>environmental samples</taxon>
    </lineage>
</organism>
<evidence type="ECO:0000256" key="10">
    <source>
        <dbReference type="ARBA" id="ARBA00023136"/>
    </source>
</evidence>
<dbReference type="GO" id="GO:0005886">
    <property type="term" value="C:plasma membrane"/>
    <property type="evidence" value="ECO:0007669"/>
    <property type="project" value="TreeGrafter"/>
</dbReference>
<dbReference type="Gene3D" id="1.10.287.130">
    <property type="match status" value="1"/>
</dbReference>
<comment type="subcellular location">
    <subcellularLocation>
        <location evidence="2">Membrane</location>
        <topology evidence="2">Multi-pass membrane protein</topology>
    </subcellularLocation>
</comment>
<dbReference type="InterPro" id="IPR003594">
    <property type="entry name" value="HATPase_dom"/>
</dbReference>
<sequence>MRSLKGRLSLILIAMAALVAVLGSGWAFYDTYYETHKLQDDMLKQISAYITPQSANQQGSDSPNDAGIEVYFIDKTQRTSALTLPKELRDDFYAFKRKNGRYTPLENKKANKFSYDLKNAGELYRGYVRVVPQGVIVVLQKNEYREDLASRAAWTNFLPLLLLLPLMAGLIYGVVQWTTAPIARLSRQLSARQPEDLTPLPTNALPSEIIGFVAAINQLLGQTEAFIQQQKRFIADASHELRSPLTVISLQAERLSQQSFAPELQSQLVQLNQSIQRARHLLDQLLSLARMQNVQKNDRTYFALQPLFRQVITDVYPLAEQKSQDLGVTSETEVQCYGNETDLYLLLKTLLDNAIRYTPAGSQIDLWAEEHPHEIILNVEDNGQGIAPEERQRVFDPFYRILGTGQTGSGLGLAIAQRIVANYGGAIELLDSPHFPHGLWVKISLPKK</sequence>
<dbReference type="SUPFAM" id="SSF47384">
    <property type="entry name" value="Homodimeric domain of signal transducing histidine kinase"/>
    <property type="match status" value="1"/>
</dbReference>
<dbReference type="InterPro" id="IPR036097">
    <property type="entry name" value="HisK_dim/P_sf"/>
</dbReference>
<evidence type="ECO:0000256" key="2">
    <source>
        <dbReference type="ARBA" id="ARBA00004141"/>
    </source>
</evidence>
<dbReference type="Pfam" id="PF02518">
    <property type="entry name" value="HATPase_c"/>
    <property type="match status" value="1"/>
</dbReference>
<evidence type="ECO:0000256" key="8">
    <source>
        <dbReference type="ARBA" id="ARBA00022989"/>
    </source>
</evidence>
<dbReference type="PANTHER" id="PTHR45436:SF15">
    <property type="entry name" value="SENSOR HISTIDINE KINASE CUSS"/>
    <property type="match status" value="1"/>
</dbReference>
<keyword evidence="5 13" id="KW-0808">Transferase</keyword>
<dbReference type="SUPFAM" id="SSF55874">
    <property type="entry name" value="ATPase domain of HSP90 chaperone/DNA topoisomerase II/histidine kinase"/>
    <property type="match status" value="1"/>
</dbReference>
<evidence type="ECO:0000256" key="6">
    <source>
        <dbReference type="ARBA" id="ARBA00022692"/>
    </source>
</evidence>
<proteinExistence type="predicted"/>
<dbReference type="Gene3D" id="3.30.565.10">
    <property type="entry name" value="Histidine kinase-like ATPase, C-terminal domain"/>
    <property type="match status" value="1"/>
</dbReference>
<dbReference type="InterPro" id="IPR050428">
    <property type="entry name" value="TCS_sensor_his_kinase"/>
</dbReference>
<dbReference type="PROSITE" id="PS50109">
    <property type="entry name" value="HIS_KIN"/>
    <property type="match status" value="1"/>
</dbReference>
<evidence type="ECO:0000256" key="1">
    <source>
        <dbReference type="ARBA" id="ARBA00000085"/>
    </source>
</evidence>
<accession>A0A486XCI3</accession>
<evidence type="ECO:0000256" key="7">
    <source>
        <dbReference type="ARBA" id="ARBA00022777"/>
    </source>
</evidence>
<dbReference type="SMART" id="SM00388">
    <property type="entry name" value="HisKA"/>
    <property type="match status" value="1"/>
</dbReference>
<dbReference type="InterPro" id="IPR036890">
    <property type="entry name" value="HATPase_C_sf"/>
</dbReference>
<name>A0A486XCI3_9PAST</name>
<dbReference type="AlphaFoldDB" id="A0A486XCI3"/>
<dbReference type="InterPro" id="IPR004358">
    <property type="entry name" value="Sig_transdc_His_kin-like_C"/>
</dbReference>